<evidence type="ECO:0000259" key="5">
    <source>
        <dbReference type="SMART" id="SM01266"/>
    </source>
</evidence>
<dbReference type="Pfam" id="PF12464">
    <property type="entry name" value="Mac"/>
    <property type="match status" value="1"/>
</dbReference>
<reference evidence="6 7" key="1">
    <citation type="submission" date="2015-12" db="EMBL/GenBank/DDBJ databases">
        <title>Dictyostelia acquired genes for synthesis and detection of signals that induce cell-type specialization by lateral gene transfer from prokaryotes.</title>
        <authorList>
            <person name="Gloeckner G."/>
            <person name="Schaap P."/>
        </authorList>
    </citation>
    <scope>NUCLEOTIDE SEQUENCE [LARGE SCALE GENOMIC DNA]</scope>
    <source>
        <strain evidence="6 7">TK</strain>
    </source>
</reference>
<evidence type="ECO:0000313" key="7">
    <source>
        <dbReference type="Proteomes" id="UP000076078"/>
    </source>
</evidence>
<dbReference type="GO" id="GO:0008870">
    <property type="term" value="F:galactoside O-acetyltransferase activity"/>
    <property type="evidence" value="ECO:0007669"/>
    <property type="project" value="TreeGrafter"/>
</dbReference>
<dbReference type="Proteomes" id="UP000076078">
    <property type="component" value="Unassembled WGS sequence"/>
</dbReference>
<accession>A0A151ZBW0</accession>
<keyword evidence="2 6" id="KW-0808">Transferase</keyword>
<dbReference type="FunCoup" id="A0A151ZBW0">
    <property type="interactions" value="123"/>
</dbReference>
<gene>
    <name evidence="6" type="ORF">DLAC_08329</name>
</gene>
<sequence>MSRQQQQRVLSEKEKMLSGMGYIATGPELVGERAAAKELTFEFNQTRPSELDKRKEILKKLLGSTQENFYIEPPFQCDYGYNIEVGDCFYANHNLIILDCAKVTIGKRCYVGPNVSIYTAGHPIHYELRNKDVEYAQSITIGDNVWLGGSCVINPGVKIGDNVVVGSGSVVTKDVPPNSVVAGNPAKVIKQITDEDKQYYYRNRIYEVDVLKKQE</sequence>
<name>A0A151ZBW0_TIELA</name>
<dbReference type="InParanoid" id="A0A151ZBW0"/>
<dbReference type="Pfam" id="PF00132">
    <property type="entry name" value="Hexapep"/>
    <property type="match status" value="1"/>
</dbReference>
<proteinExistence type="inferred from homology"/>
<comment type="similarity">
    <text evidence="1">Belongs to the transferase hexapeptide repeat family.</text>
</comment>
<dbReference type="InterPro" id="IPR001451">
    <property type="entry name" value="Hexapep"/>
</dbReference>
<dbReference type="AlphaFoldDB" id="A0A151ZBW0"/>
<evidence type="ECO:0000256" key="4">
    <source>
        <dbReference type="ARBA" id="ARBA00023315"/>
    </source>
</evidence>
<comment type="caution">
    <text evidence="6">The sequence shown here is derived from an EMBL/GenBank/DDBJ whole genome shotgun (WGS) entry which is preliminary data.</text>
</comment>
<dbReference type="PANTHER" id="PTHR43017:SF1">
    <property type="entry name" value="ACETYLTRANSFERASE YJL218W-RELATED"/>
    <property type="match status" value="1"/>
</dbReference>
<dbReference type="OMA" id="CVILDCN"/>
<dbReference type="SMART" id="SM01266">
    <property type="entry name" value="Mac"/>
    <property type="match status" value="1"/>
</dbReference>
<evidence type="ECO:0000256" key="2">
    <source>
        <dbReference type="ARBA" id="ARBA00022679"/>
    </source>
</evidence>
<dbReference type="PANTHER" id="PTHR43017">
    <property type="entry name" value="GALACTOSIDE O-ACETYLTRANSFERASE"/>
    <property type="match status" value="1"/>
</dbReference>
<dbReference type="FunFam" id="2.160.10.10:FF:000008">
    <property type="entry name" value="Maltose O-acetyltransferase"/>
    <property type="match status" value="1"/>
</dbReference>
<keyword evidence="3" id="KW-0677">Repeat</keyword>
<dbReference type="CDD" id="cd03357">
    <property type="entry name" value="LbH_MAT_GAT"/>
    <property type="match status" value="1"/>
</dbReference>
<dbReference type="OrthoDB" id="27035at2759"/>
<organism evidence="6 7">
    <name type="scientific">Tieghemostelium lacteum</name>
    <name type="common">Slime mold</name>
    <name type="synonym">Dictyostelium lacteum</name>
    <dbReference type="NCBI Taxonomy" id="361077"/>
    <lineage>
        <taxon>Eukaryota</taxon>
        <taxon>Amoebozoa</taxon>
        <taxon>Evosea</taxon>
        <taxon>Eumycetozoa</taxon>
        <taxon>Dictyostelia</taxon>
        <taxon>Dictyosteliales</taxon>
        <taxon>Raperosteliaceae</taxon>
        <taxon>Tieghemostelium</taxon>
    </lineage>
</organism>
<protein>
    <submittedName>
        <fullName evidence="6">Acetyltransferase</fullName>
    </submittedName>
</protein>
<evidence type="ECO:0000313" key="6">
    <source>
        <dbReference type="EMBL" id="KYQ91374.1"/>
    </source>
</evidence>
<dbReference type="STRING" id="361077.A0A151ZBW0"/>
<dbReference type="EMBL" id="LODT01000035">
    <property type="protein sequence ID" value="KYQ91374.1"/>
    <property type="molecule type" value="Genomic_DNA"/>
</dbReference>
<dbReference type="InterPro" id="IPR024688">
    <property type="entry name" value="Mac_dom"/>
</dbReference>
<evidence type="ECO:0000256" key="1">
    <source>
        <dbReference type="ARBA" id="ARBA00007274"/>
    </source>
</evidence>
<dbReference type="SUPFAM" id="SSF51161">
    <property type="entry name" value="Trimeric LpxA-like enzymes"/>
    <property type="match status" value="1"/>
</dbReference>
<keyword evidence="7" id="KW-1185">Reference proteome</keyword>
<dbReference type="Gene3D" id="2.160.10.10">
    <property type="entry name" value="Hexapeptide repeat proteins"/>
    <property type="match status" value="1"/>
</dbReference>
<dbReference type="InterPro" id="IPR039369">
    <property type="entry name" value="LacA-like"/>
</dbReference>
<evidence type="ECO:0000256" key="3">
    <source>
        <dbReference type="ARBA" id="ARBA00022737"/>
    </source>
</evidence>
<dbReference type="InterPro" id="IPR011004">
    <property type="entry name" value="Trimer_LpxA-like_sf"/>
</dbReference>
<keyword evidence="4" id="KW-0012">Acyltransferase</keyword>
<feature type="domain" description="Maltose/galactoside acetyltransferase" evidence="5">
    <location>
        <begin position="13"/>
        <end position="67"/>
    </location>
</feature>